<reference evidence="2" key="1">
    <citation type="journal article" date="2016" name="Nat. Commun.">
        <title>The Gonium pectorale genome demonstrates co-option of cell cycle regulation during the evolution of multicellularity.</title>
        <authorList>
            <person name="Hanschen E.R."/>
            <person name="Marriage T.N."/>
            <person name="Ferris P.J."/>
            <person name="Hamaji T."/>
            <person name="Toyoda A."/>
            <person name="Fujiyama A."/>
            <person name="Neme R."/>
            <person name="Noguchi H."/>
            <person name="Minakuchi Y."/>
            <person name="Suzuki M."/>
            <person name="Kawai-Toyooka H."/>
            <person name="Smith D.R."/>
            <person name="Sparks H."/>
            <person name="Anderson J."/>
            <person name="Bakaric R."/>
            <person name="Luria V."/>
            <person name="Karger A."/>
            <person name="Kirschner M.W."/>
            <person name="Durand P.M."/>
            <person name="Michod R.E."/>
            <person name="Nozaki H."/>
            <person name="Olson B.J."/>
        </authorList>
    </citation>
    <scope>NUCLEOTIDE SEQUENCE [LARGE SCALE GENOMIC DNA]</scope>
    <source>
        <strain evidence="2">NIES-2863</strain>
    </source>
</reference>
<protein>
    <submittedName>
        <fullName evidence="1">Uncharacterized protein</fullName>
    </submittedName>
</protein>
<gene>
    <name evidence="1" type="ORF">GPECTOR_125g508</name>
</gene>
<evidence type="ECO:0000313" key="2">
    <source>
        <dbReference type="Proteomes" id="UP000075714"/>
    </source>
</evidence>
<comment type="caution">
    <text evidence="1">The sequence shown here is derived from an EMBL/GenBank/DDBJ whole genome shotgun (WGS) entry which is preliminary data.</text>
</comment>
<evidence type="ECO:0000313" key="1">
    <source>
        <dbReference type="EMBL" id="KXZ42675.1"/>
    </source>
</evidence>
<dbReference type="GO" id="GO:0004620">
    <property type="term" value="F:phospholipase activity"/>
    <property type="evidence" value="ECO:0007669"/>
    <property type="project" value="TreeGrafter"/>
</dbReference>
<dbReference type="AlphaFoldDB" id="A0A150FZN0"/>
<dbReference type="GO" id="GO:0046513">
    <property type="term" value="P:ceramide biosynthetic process"/>
    <property type="evidence" value="ECO:0007669"/>
    <property type="project" value="TreeGrafter"/>
</dbReference>
<dbReference type="Gene3D" id="1.25.40.20">
    <property type="entry name" value="Ankyrin repeat-containing domain"/>
    <property type="match status" value="1"/>
</dbReference>
<dbReference type="GO" id="GO:0005783">
    <property type="term" value="C:endoplasmic reticulum"/>
    <property type="evidence" value="ECO:0007669"/>
    <property type="project" value="TreeGrafter"/>
</dbReference>
<keyword evidence="2" id="KW-1185">Reference proteome</keyword>
<organism evidence="1 2">
    <name type="scientific">Gonium pectorale</name>
    <name type="common">Green alga</name>
    <dbReference type="NCBI Taxonomy" id="33097"/>
    <lineage>
        <taxon>Eukaryota</taxon>
        <taxon>Viridiplantae</taxon>
        <taxon>Chlorophyta</taxon>
        <taxon>core chlorophytes</taxon>
        <taxon>Chlorophyceae</taxon>
        <taxon>CS clade</taxon>
        <taxon>Chlamydomonadales</taxon>
        <taxon>Volvocaceae</taxon>
        <taxon>Gonium</taxon>
    </lineage>
</organism>
<accession>A0A150FZN0</accession>
<dbReference type="EMBL" id="LSYV01000125">
    <property type="protein sequence ID" value="KXZ42675.1"/>
    <property type="molecule type" value="Genomic_DNA"/>
</dbReference>
<sequence>MQHHWAKAVWPQLPPELADHIATFLDLATIAWGFRLVNKAVASKFRGPEHTIIHLSQPVSPPAFAAHWLTPGATGRMTLARREQLLCLVAASGVAANLEVAVRATGCLPTVEVFAAAAIEGQGACCLWLRAQDCPTNEREGGAPRDLLAAAAGAGQRRICNWLLTTGLCPWSWQAVGAALRSGRVGLAEWLLVQSKLCTDDAWDTLLPHVAHGCGMPALQSAWQRAFPGRGRGNWEGCGAATLAAAAGSPTPDWAAKVEWLEAQGCARSAEALEAAAACADEADAAARLVWLWGRGYPIGELAVMQAVKAGNVTALAFLLDLLPAQLVQARRFVTVDAARVGHLPALWALINAGWPLASPHAAASEAARGGHLHVVVWLVEWQGAAGVRFEDKNLFAAAAESGSVELLAWLRGRGCPWDYRAFTEAAKAGSADALEWLAEQGCPMPGDGRPYDAACRNGDLATLRCLQRLGLPWGRAGAVITAAVSSSKRPPAILRWLLQAGCPVDFAAARAAVERWRGLDPRAAEALLAVLQEHEQ</sequence>
<dbReference type="GO" id="GO:0030149">
    <property type="term" value="P:sphingolipid catabolic process"/>
    <property type="evidence" value="ECO:0007669"/>
    <property type="project" value="TreeGrafter"/>
</dbReference>
<dbReference type="SUPFAM" id="SSF140860">
    <property type="entry name" value="Pseudo ankyrin repeat-like"/>
    <property type="match status" value="1"/>
</dbReference>
<dbReference type="GO" id="GO:0016020">
    <property type="term" value="C:membrane"/>
    <property type="evidence" value="ECO:0007669"/>
    <property type="project" value="TreeGrafter"/>
</dbReference>
<dbReference type="InterPro" id="IPR036770">
    <property type="entry name" value="Ankyrin_rpt-contain_sf"/>
</dbReference>
<dbReference type="PANTHER" id="PTHR12393:SF6">
    <property type="entry name" value="SPHINGOMYELIN PHOSPHODIESTERASE 2"/>
    <property type="match status" value="1"/>
</dbReference>
<dbReference type="GO" id="GO:0071944">
    <property type="term" value="C:cell periphery"/>
    <property type="evidence" value="ECO:0007669"/>
    <property type="project" value="TreeGrafter"/>
</dbReference>
<name>A0A150FZN0_GONPE</name>
<dbReference type="PANTHER" id="PTHR12393">
    <property type="entry name" value="SPHINGOMYELIN PHOSPHODIESTERASE RELATED"/>
    <property type="match status" value="1"/>
</dbReference>
<proteinExistence type="predicted"/>
<dbReference type="Proteomes" id="UP000075714">
    <property type="component" value="Unassembled WGS sequence"/>
</dbReference>